<dbReference type="InterPro" id="IPR023260">
    <property type="entry name" value="Cys/Ser-rich_nuc_prot"/>
</dbReference>
<evidence type="ECO:0000313" key="12">
    <source>
        <dbReference type="Proteomes" id="UP000728185"/>
    </source>
</evidence>
<proteinExistence type="inferred from homology"/>
<feature type="region of interest" description="Disordered" evidence="9">
    <location>
        <begin position="651"/>
        <end position="671"/>
    </location>
</feature>
<dbReference type="AlphaFoldDB" id="A0A8E0VM40"/>
<keyword evidence="5" id="KW-0238">DNA-binding</keyword>
<evidence type="ECO:0000256" key="4">
    <source>
        <dbReference type="ARBA" id="ARBA00023015"/>
    </source>
</evidence>
<dbReference type="PANTHER" id="PTHR13580">
    <property type="entry name" value="TGF-BETA INDUCED APOPTOSIS PROTEIN"/>
    <property type="match status" value="1"/>
</dbReference>
<evidence type="ECO:0000256" key="7">
    <source>
        <dbReference type="ARBA" id="ARBA00023163"/>
    </source>
</evidence>
<dbReference type="GO" id="GO:0005634">
    <property type="term" value="C:nucleus"/>
    <property type="evidence" value="ECO:0007669"/>
    <property type="project" value="UniProtKB-SubCell"/>
</dbReference>
<dbReference type="GO" id="GO:0043565">
    <property type="term" value="F:sequence-specific DNA binding"/>
    <property type="evidence" value="ECO:0007669"/>
    <property type="project" value="TreeGrafter"/>
</dbReference>
<evidence type="ECO:0000256" key="1">
    <source>
        <dbReference type="ARBA" id="ARBA00004123"/>
    </source>
</evidence>
<evidence type="ECO:0000256" key="9">
    <source>
        <dbReference type="SAM" id="MobiDB-lite"/>
    </source>
</evidence>
<accession>A0A8E0VM40</accession>
<dbReference type="OrthoDB" id="5946974at2759"/>
<evidence type="ECO:0000256" key="6">
    <source>
        <dbReference type="ARBA" id="ARBA00023159"/>
    </source>
</evidence>
<evidence type="ECO:0000256" key="2">
    <source>
        <dbReference type="ARBA" id="ARBA00008548"/>
    </source>
</evidence>
<feature type="region of interest" description="Disordered" evidence="9">
    <location>
        <begin position="530"/>
        <end position="555"/>
    </location>
</feature>
<keyword evidence="4" id="KW-0805">Transcription regulation</keyword>
<comment type="subcellular location">
    <subcellularLocation>
        <location evidence="1">Nucleus</location>
    </subcellularLocation>
</comment>
<dbReference type="InterPro" id="IPR031972">
    <property type="entry name" value="CSRNP_N"/>
</dbReference>
<evidence type="ECO:0000256" key="3">
    <source>
        <dbReference type="ARBA" id="ARBA00022703"/>
    </source>
</evidence>
<keyword evidence="7" id="KW-0804">Transcription</keyword>
<feature type="region of interest" description="Disordered" evidence="9">
    <location>
        <begin position="62"/>
        <end position="87"/>
    </location>
</feature>
<evidence type="ECO:0000256" key="8">
    <source>
        <dbReference type="ARBA" id="ARBA00023242"/>
    </source>
</evidence>
<dbReference type="GO" id="GO:0006915">
    <property type="term" value="P:apoptotic process"/>
    <property type="evidence" value="ECO:0007669"/>
    <property type="project" value="UniProtKB-KW"/>
</dbReference>
<keyword evidence="6" id="KW-0010">Activator</keyword>
<protein>
    <submittedName>
        <fullName evidence="11">Cysteine/serine-rich nuclear protein 1</fullName>
    </submittedName>
</protein>
<dbReference type="Proteomes" id="UP000728185">
    <property type="component" value="Unassembled WGS sequence"/>
</dbReference>
<keyword evidence="8" id="KW-0539">Nucleus</keyword>
<name>A0A8E0VM40_9TREM</name>
<dbReference type="EMBL" id="LUCM01000016">
    <property type="protein sequence ID" value="KAA0201243.1"/>
    <property type="molecule type" value="Genomic_DNA"/>
</dbReference>
<reference evidence="11" key="1">
    <citation type="submission" date="2019-05" db="EMBL/GenBank/DDBJ databases">
        <title>Annotation for the trematode Fasciolopsis buski.</title>
        <authorList>
            <person name="Choi Y.-J."/>
        </authorList>
    </citation>
    <scope>NUCLEOTIDE SEQUENCE</scope>
    <source>
        <strain evidence="11">HT</strain>
        <tissue evidence="11">Whole worm</tissue>
    </source>
</reference>
<sequence length="733" mass="80229">MAQKHEAISRFDVHHHQLIQRLRRRRKRLSEKSRLTFGLKSQAFVRMRGRFRGGFKSHVNRKEPLRLSPGDSCRVPSFPSPPPLSPQPFGDAINRVGSPYSAALADDSVQATPPPPCLSPPSPRRVLGHFDESLCASDSIVIPEAFDTDSEASLDQTPSVNVTRSTKRNRGHSKLLPIHGTARIKLLKESGVTRLDESEREVCLQIRATRSRVGCDCGPRYPCTPGRCSCIEEGVQCQVDRPSFPCSCVAASCQNPNGRAEFLVEEVRSYVQTILRKLAKQHDSGPHQSDQSPIPLLSDEKSNSCFIQPRSVDCNRNLATDASTKADNMQLMKNAISSPIRADGAFSPRDQRNTANGVGDRNFEWLSSTPAHEESVARKVLFQDLHTPDQCNFNASVSLPRLRSPEIAAMYGCRSSEQQVPISDSVPIDCLSSSSSPVSTPTFQCKKLTCGNGNKRRCQTPVPRKTNSNAMQHARRLLSKSMTAMVNPKASVPVDENCMSLNVKNDVLLPEESTDWVTDVIVSPFHSKTVPRHCSDRESSPVRPTSDGLKQNSIQLNSSSSLRYTDDFDSERLLMSINPSITNTNVSAPLISHEPATTKLPLCSYASCRIKSSPFGSKSAPNSPCSLNSPSLGRLSLRRRAILRLPVTPSRRLARSPRTPSSQNLSVHPRGMLVTCNPGSTTIGSLSECPQLNSEKQLSTPVCGRSKTTCATANQETPVLIVSPTLPSVSPSS</sequence>
<keyword evidence="12" id="KW-1185">Reference proteome</keyword>
<organism evidence="11 12">
    <name type="scientific">Fasciolopsis buskii</name>
    <dbReference type="NCBI Taxonomy" id="27845"/>
    <lineage>
        <taxon>Eukaryota</taxon>
        <taxon>Metazoa</taxon>
        <taxon>Spiralia</taxon>
        <taxon>Lophotrochozoa</taxon>
        <taxon>Platyhelminthes</taxon>
        <taxon>Trematoda</taxon>
        <taxon>Digenea</taxon>
        <taxon>Plagiorchiida</taxon>
        <taxon>Echinostomata</taxon>
        <taxon>Echinostomatoidea</taxon>
        <taxon>Fasciolidae</taxon>
        <taxon>Fasciolopsis</taxon>
    </lineage>
</organism>
<evidence type="ECO:0000313" key="11">
    <source>
        <dbReference type="EMBL" id="KAA0201243.1"/>
    </source>
</evidence>
<dbReference type="PANTHER" id="PTHR13580:SF9">
    <property type="entry name" value="AXIN1 UP-REGULATED 1, ISOFORM A"/>
    <property type="match status" value="1"/>
</dbReference>
<dbReference type="Pfam" id="PF16019">
    <property type="entry name" value="CSRNP_N"/>
    <property type="match status" value="1"/>
</dbReference>
<comment type="similarity">
    <text evidence="2">Belongs to the AXUD1 family.</text>
</comment>
<keyword evidence="3" id="KW-0053">Apoptosis</keyword>
<dbReference type="GO" id="GO:0000981">
    <property type="term" value="F:DNA-binding transcription factor activity, RNA polymerase II-specific"/>
    <property type="evidence" value="ECO:0007669"/>
    <property type="project" value="TreeGrafter"/>
</dbReference>
<comment type="caution">
    <text evidence="11">The sequence shown here is derived from an EMBL/GenBank/DDBJ whole genome shotgun (WGS) entry which is preliminary data.</text>
</comment>
<gene>
    <name evidence="11" type="ORF">FBUS_07180</name>
</gene>
<evidence type="ECO:0000256" key="5">
    <source>
        <dbReference type="ARBA" id="ARBA00023125"/>
    </source>
</evidence>
<evidence type="ECO:0000259" key="10">
    <source>
        <dbReference type="Pfam" id="PF16019"/>
    </source>
</evidence>
<feature type="domain" description="Cysteine/serine-rich nuclear protein N-terminal" evidence="10">
    <location>
        <begin position="167"/>
        <end position="276"/>
    </location>
</feature>